<dbReference type="CDD" id="cd07385">
    <property type="entry name" value="MPP_YkuE_C"/>
    <property type="match status" value="1"/>
</dbReference>
<feature type="transmembrane region" description="Helical" evidence="4">
    <location>
        <begin position="70"/>
        <end position="93"/>
    </location>
</feature>
<accession>A0ABN2MFB4</accession>
<keyword evidence="4" id="KW-0472">Membrane</keyword>
<keyword evidence="1" id="KW-0479">Metal-binding</keyword>
<evidence type="ECO:0000256" key="2">
    <source>
        <dbReference type="ARBA" id="ARBA00022801"/>
    </source>
</evidence>
<keyword evidence="7" id="KW-1185">Reference proteome</keyword>
<keyword evidence="2" id="KW-0378">Hydrolase</keyword>
<dbReference type="Pfam" id="PF00149">
    <property type="entry name" value="Metallophos"/>
    <property type="match status" value="1"/>
</dbReference>
<feature type="domain" description="Calcineurin-like phosphoesterase" evidence="5">
    <location>
        <begin position="201"/>
        <end position="364"/>
    </location>
</feature>
<dbReference type="InterPro" id="IPR029052">
    <property type="entry name" value="Metallo-depent_PP-like"/>
</dbReference>
<feature type="region of interest" description="Disordered" evidence="3">
    <location>
        <begin position="109"/>
        <end position="145"/>
    </location>
</feature>
<evidence type="ECO:0000313" key="6">
    <source>
        <dbReference type="EMBL" id="GAA1822907.1"/>
    </source>
</evidence>
<feature type="transmembrane region" description="Helical" evidence="4">
    <location>
        <begin position="35"/>
        <end position="58"/>
    </location>
</feature>
<evidence type="ECO:0000313" key="7">
    <source>
        <dbReference type="Proteomes" id="UP001500218"/>
    </source>
</evidence>
<dbReference type="PANTHER" id="PTHR31302:SF31">
    <property type="entry name" value="PHOSPHODIESTERASE YAEI"/>
    <property type="match status" value="1"/>
</dbReference>
<dbReference type="Gene3D" id="3.60.21.10">
    <property type="match status" value="1"/>
</dbReference>
<proteinExistence type="predicted"/>
<comment type="caution">
    <text evidence="6">The sequence shown here is derived from an EMBL/GenBank/DDBJ whole genome shotgun (WGS) entry which is preliminary data.</text>
</comment>
<feature type="transmembrane region" description="Helical" evidence="4">
    <location>
        <begin position="6"/>
        <end position="23"/>
    </location>
</feature>
<dbReference type="SUPFAM" id="SSF56300">
    <property type="entry name" value="Metallo-dependent phosphatases"/>
    <property type="match status" value="1"/>
</dbReference>
<evidence type="ECO:0000259" key="5">
    <source>
        <dbReference type="Pfam" id="PF00149"/>
    </source>
</evidence>
<dbReference type="InterPro" id="IPR004843">
    <property type="entry name" value="Calcineurin-like_PHP"/>
</dbReference>
<protein>
    <submittedName>
        <fullName evidence="6">Metallophosphoesterase</fullName>
    </submittedName>
</protein>
<organism evidence="6 7">
    <name type="scientific">Luedemannella flava</name>
    <dbReference type="NCBI Taxonomy" id="349316"/>
    <lineage>
        <taxon>Bacteria</taxon>
        <taxon>Bacillati</taxon>
        <taxon>Actinomycetota</taxon>
        <taxon>Actinomycetes</taxon>
        <taxon>Micromonosporales</taxon>
        <taxon>Micromonosporaceae</taxon>
        <taxon>Luedemannella</taxon>
    </lineage>
</organism>
<dbReference type="RefSeq" id="WP_344136984.1">
    <property type="nucleotide sequence ID" value="NZ_BAAALT010000194.1"/>
</dbReference>
<dbReference type="EMBL" id="BAAALT010000194">
    <property type="protein sequence ID" value="GAA1822907.1"/>
    <property type="molecule type" value="Genomic_DNA"/>
</dbReference>
<reference evidence="6 7" key="1">
    <citation type="journal article" date="2019" name="Int. J. Syst. Evol. Microbiol.">
        <title>The Global Catalogue of Microorganisms (GCM) 10K type strain sequencing project: providing services to taxonomists for standard genome sequencing and annotation.</title>
        <authorList>
            <consortium name="The Broad Institute Genomics Platform"/>
            <consortium name="The Broad Institute Genome Sequencing Center for Infectious Disease"/>
            <person name="Wu L."/>
            <person name="Ma J."/>
        </authorList>
    </citation>
    <scope>NUCLEOTIDE SEQUENCE [LARGE SCALE GENOMIC DNA]</scope>
    <source>
        <strain evidence="6 7">JCM 13250</strain>
    </source>
</reference>
<name>A0ABN2MFB4_9ACTN</name>
<feature type="transmembrane region" description="Helical" evidence="4">
    <location>
        <begin position="154"/>
        <end position="179"/>
    </location>
</feature>
<gene>
    <name evidence="6" type="ORF">GCM10009682_49130</name>
</gene>
<sequence>MIFLASALAVVVGLHYYLWRKLVRATTRPGTRGRTVGTFAVSAAAVLLLATFFGVRVLPHSVDSVLAWPGYLWLAVMFYLVVFLVAAEVPTLIARRLIARRARPAPRRAPVAVPVGGGVPPTVPEPRDGTDDRTDRTDATEEADRASSEARRLFLARGVAITAGLFATGITASGVSTALGPPRLKRVQIPLGKLPRSADGLRIALVSDIHIGPLRGIGHTRRIVDMVNGLDADLVAIVGDLVDGSVAELGPAAVPLRELRARQGSYFVTGNHEYFSGYAEWIYEVSSLGVTPLRNERLALPNGIDLAGVNDIVGASYGDAPDFDAALADRDPTRPVVLLAHQPVQAYEAAKRGVDLQLSGHTHGGQIWPFTYIVRATGQPVVSGLGEVDSMPVYVTNGAGFWGPPVRVGAPPDITLIELRSTQ</sequence>
<evidence type="ECO:0000256" key="1">
    <source>
        <dbReference type="ARBA" id="ARBA00022723"/>
    </source>
</evidence>
<evidence type="ECO:0000256" key="4">
    <source>
        <dbReference type="SAM" id="Phobius"/>
    </source>
</evidence>
<evidence type="ECO:0000256" key="3">
    <source>
        <dbReference type="SAM" id="MobiDB-lite"/>
    </source>
</evidence>
<dbReference type="InterPro" id="IPR051158">
    <property type="entry name" value="Metallophosphoesterase_sf"/>
</dbReference>
<dbReference type="Proteomes" id="UP001500218">
    <property type="component" value="Unassembled WGS sequence"/>
</dbReference>
<dbReference type="PANTHER" id="PTHR31302">
    <property type="entry name" value="TRANSMEMBRANE PROTEIN WITH METALLOPHOSPHOESTERASE DOMAIN-RELATED"/>
    <property type="match status" value="1"/>
</dbReference>
<keyword evidence="4" id="KW-1133">Transmembrane helix</keyword>
<feature type="compositionally biased region" description="Basic and acidic residues" evidence="3">
    <location>
        <begin position="125"/>
        <end position="145"/>
    </location>
</feature>
<keyword evidence="4" id="KW-0812">Transmembrane</keyword>